<keyword evidence="1" id="KW-0812">Transmembrane</keyword>
<organism evidence="2 3">
    <name type="scientific">Pseudonocardia kunmingensis</name>
    <dbReference type="NCBI Taxonomy" id="630975"/>
    <lineage>
        <taxon>Bacteria</taxon>
        <taxon>Bacillati</taxon>
        <taxon>Actinomycetota</taxon>
        <taxon>Actinomycetes</taxon>
        <taxon>Pseudonocardiales</taxon>
        <taxon>Pseudonocardiaceae</taxon>
        <taxon>Pseudonocardia</taxon>
    </lineage>
</organism>
<evidence type="ECO:0000313" key="2">
    <source>
        <dbReference type="EMBL" id="TQM11103.1"/>
    </source>
</evidence>
<dbReference type="Proteomes" id="UP000315677">
    <property type="component" value="Unassembled WGS sequence"/>
</dbReference>
<proteinExistence type="predicted"/>
<name>A0A543DP93_9PSEU</name>
<keyword evidence="1" id="KW-1133">Transmembrane helix</keyword>
<keyword evidence="3" id="KW-1185">Reference proteome</keyword>
<dbReference type="OrthoDB" id="9937639at2"/>
<gene>
    <name evidence="2" type="ORF">FB558_3647</name>
</gene>
<keyword evidence="1" id="KW-0472">Membrane</keyword>
<comment type="caution">
    <text evidence="2">The sequence shown here is derived from an EMBL/GenBank/DDBJ whole genome shotgun (WGS) entry which is preliminary data.</text>
</comment>
<accession>A0A543DP93</accession>
<evidence type="ECO:0000313" key="3">
    <source>
        <dbReference type="Proteomes" id="UP000315677"/>
    </source>
</evidence>
<reference evidence="2 3" key="1">
    <citation type="submission" date="2019-06" db="EMBL/GenBank/DDBJ databases">
        <title>Sequencing the genomes of 1000 actinobacteria strains.</title>
        <authorList>
            <person name="Klenk H.-P."/>
        </authorList>
    </citation>
    <scope>NUCLEOTIDE SEQUENCE [LARGE SCALE GENOMIC DNA]</scope>
    <source>
        <strain evidence="2 3">DSM 45301</strain>
    </source>
</reference>
<feature type="transmembrane region" description="Helical" evidence="1">
    <location>
        <begin position="12"/>
        <end position="32"/>
    </location>
</feature>
<dbReference type="EMBL" id="VFPA01000002">
    <property type="protein sequence ID" value="TQM11103.1"/>
    <property type="molecule type" value="Genomic_DNA"/>
</dbReference>
<dbReference type="AlphaFoldDB" id="A0A543DP93"/>
<sequence>MVLASSHLTGWYIGYGLAIVVVLLVAVLVLAITATAGRIADVADDITSTLHVARERTEVLWQVATTNRVAGNILDTATAARKALEGS</sequence>
<evidence type="ECO:0000256" key="1">
    <source>
        <dbReference type="SAM" id="Phobius"/>
    </source>
</evidence>
<protein>
    <submittedName>
        <fullName evidence="2">Uncharacterized protein</fullName>
    </submittedName>
</protein>
<dbReference type="RefSeq" id="WP_142054971.1">
    <property type="nucleotide sequence ID" value="NZ_VFPA01000002.1"/>
</dbReference>